<keyword evidence="4" id="KW-0472">Membrane</keyword>
<dbReference type="EMBL" id="JANUCT010000016">
    <property type="protein sequence ID" value="MCS3904154.1"/>
    <property type="molecule type" value="Genomic_DNA"/>
</dbReference>
<proteinExistence type="predicted"/>
<dbReference type="InterPro" id="IPR029787">
    <property type="entry name" value="Nucleotide_cyclase"/>
</dbReference>
<feature type="transmembrane region" description="Helical" evidence="4">
    <location>
        <begin position="84"/>
        <end position="103"/>
    </location>
</feature>
<dbReference type="PANTHER" id="PTHR45138">
    <property type="entry name" value="REGULATORY COMPONENTS OF SENSORY TRANSDUCTION SYSTEM"/>
    <property type="match status" value="1"/>
</dbReference>
<dbReference type="CDD" id="cd01949">
    <property type="entry name" value="GGDEF"/>
    <property type="match status" value="1"/>
</dbReference>
<gene>
    <name evidence="6" type="ORF">J2T55_002187</name>
</gene>
<keyword evidence="4" id="KW-1133">Transmembrane helix</keyword>
<dbReference type="SMART" id="SM00267">
    <property type="entry name" value="GGDEF"/>
    <property type="match status" value="1"/>
</dbReference>
<comment type="caution">
    <text evidence="6">The sequence shown here is derived from an EMBL/GenBank/DDBJ whole genome shotgun (WGS) entry which is preliminary data.</text>
</comment>
<comment type="catalytic activity">
    <reaction evidence="3">
        <text>2 GTP = 3',3'-c-di-GMP + 2 diphosphate</text>
        <dbReference type="Rhea" id="RHEA:24898"/>
        <dbReference type="ChEBI" id="CHEBI:33019"/>
        <dbReference type="ChEBI" id="CHEBI:37565"/>
        <dbReference type="ChEBI" id="CHEBI:58805"/>
        <dbReference type="EC" id="2.7.7.65"/>
    </reaction>
</comment>
<evidence type="ECO:0000313" key="6">
    <source>
        <dbReference type="EMBL" id="MCS3904154.1"/>
    </source>
</evidence>
<dbReference type="AlphaFoldDB" id="A0AAE3HN37"/>
<evidence type="ECO:0000256" key="2">
    <source>
        <dbReference type="ARBA" id="ARBA00012528"/>
    </source>
</evidence>
<name>A0AAE3HN37_9GAMM</name>
<evidence type="ECO:0000256" key="1">
    <source>
        <dbReference type="ARBA" id="ARBA00001946"/>
    </source>
</evidence>
<comment type="cofactor">
    <cofactor evidence="1">
        <name>Mg(2+)</name>
        <dbReference type="ChEBI" id="CHEBI:18420"/>
    </cofactor>
</comment>
<feature type="domain" description="GGDEF" evidence="5">
    <location>
        <begin position="223"/>
        <end position="356"/>
    </location>
</feature>
<protein>
    <recommendedName>
        <fullName evidence="2">diguanylate cyclase</fullName>
        <ecNumber evidence="2">2.7.7.65</ecNumber>
    </recommendedName>
</protein>
<dbReference type="InterPro" id="IPR050469">
    <property type="entry name" value="Diguanylate_Cyclase"/>
</dbReference>
<dbReference type="GO" id="GO:0052621">
    <property type="term" value="F:diguanylate cyclase activity"/>
    <property type="evidence" value="ECO:0007669"/>
    <property type="project" value="UniProtKB-EC"/>
</dbReference>
<dbReference type="InterPro" id="IPR000160">
    <property type="entry name" value="GGDEF_dom"/>
</dbReference>
<evidence type="ECO:0000259" key="5">
    <source>
        <dbReference type="PROSITE" id="PS50887"/>
    </source>
</evidence>
<feature type="transmembrane region" description="Helical" evidence="4">
    <location>
        <begin position="109"/>
        <end position="125"/>
    </location>
</feature>
<dbReference type="Pfam" id="PF00990">
    <property type="entry name" value="GGDEF"/>
    <property type="match status" value="1"/>
</dbReference>
<feature type="transmembrane region" description="Helical" evidence="4">
    <location>
        <begin position="130"/>
        <end position="148"/>
    </location>
</feature>
<keyword evidence="4" id="KW-0812">Transmembrane</keyword>
<sequence length="360" mass="41072">MNQPDNKFRLAELFSVEQVELRGFSRSVAELEWLLLILVLLYFIAPGTLVVDPFMVVVAMVSFAAFVLLFRYINFREIDARWKIAIETWVMIAFITWVCLYTGRNESPLLHLYLLVIITSGLTLGKMTTLLEFALITCLYLYLGYPAFNAREFALTDFTQLMIQFAPFLLVGYLIAMLSADLHFARQMFEHLSETDDMTGLLNKRAYNKLSTREILKAVRYSHSFTVMMIDADNLKVVNDEYGHDLGDKMLQTLADTIKHNLRETDILARYGGDEFIVFLSETDAEQACEVGERIHEAVADVKFSVPKKTLPLSVSIGMASYPVDSHTPEDILELADRALYYSKRQGRNQVTTYADIDGN</sequence>
<feature type="transmembrane region" description="Helical" evidence="4">
    <location>
        <begin position="160"/>
        <end position="180"/>
    </location>
</feature>
<dbReference type="FunFam" id="3.30.70.270:FF:000001">
    <property type="entry name" value="Diguanylate cyclase domain protein"/>
    <property type="match status" value="1"/>
</dbReference>
<dbReference type="SUPFAM" id="SSF55073">
    <property type="entry name" value="Nucleotide cyclase"/>
    <property type="match status" value="1"/>
</dbReference>
<dbReference type="Proteomes" id="UP001204445">
    <property type="component" value="Unassembled WGS sequence"/>
</dbReference>
<evidence type="ECO:0000313" key="7">
    <source>
        <dbReference type="Proteomes" id="UP001204445"/>
    </source>
</evidence>
<organism evidence="6 7">
    <name type="scientific">Methylohalomonas lacus</name>
    <dbReference type="NCBI Taxonomy" id="398773"/>
    <lineage>
        <taxon>Bacteria</taxon>
        <taxon>Pseudomonadati</taxon>
        <taxon>Pseudomonadota</taxon>
        <taxon>Gammaproteobacteria</taxon>
        <taxon>Methylohalomonadales</taxon>
        <taxon>Methylohalomonadaceae</taxon>
        <taxon>Methylohalomonas</taxon>
    </lineage>
</organism>
<evidence type="ECO:0000256" key="4">
    <source>
        <dbReference type="SAM" id="Phobius"/>
    </source>
</evidence>
<keyword evidence="7" id="KW-1185">Reference proteome</keyword>
<dbReference type="NCBIfam" id="TIGR00254">
    <property type="entry name" value="GGDEF"/>
    <property type="match status" value="1"/>
</dbReference>
<dbReference type="InterPro" id="IPR043128">
    <property type="entry name" value="Rev_trsase/Diguanyl_cyclase"/>
</dbReference>
<feature type="transmembrane region" description="Helical" evidence="4">
    <location>
        <begin position="31"/>
        <end position="48"/>
    </location>
</feature>
<evidence type="ECO:0000256" key="3">
    <source>
        <dbReference type="ARBA" id="ARBA00034247"/>
    </source>
</evidence>
<dbReference type="Gene3D" id="3.30.70.270">
    <property type="match status" value="1"/>
</dbReference>
<dbReference type="EC" id="2.7.7.65" evidence="2"/>
<reference evidence="6" key="1">
    <citation type="submission" date="2022-08" db="EMBL/GenBank/DDBJ databases">
        <title>Genomic Encyclopedia of Type Strains, Phase III (KMG-III): the genomes of soil and plant-associated and newly described type strains.</title>
        <authorList>
            <person name="Whitman W."/>
        </authorList>
    </citation>
    <scope>NUCLEOTIDE SEQUENCE</scope>
    <source>
        <strain evidence="6">HMT 1</strain>
    </source>
</reference>
<dbReference type="RefSeq" id="WP_259056524.1">
    <property type="nucleotide sequence ID" value="NZ_JANUCT010000016.1"/>
</dbReference>
<feature type="transmembrane region" description="Helical" evidence="4">
    <location>
        <begin position="54"/>
        <end position="72"/>
    </location>
</feature>
<accession>A0AAE3HN37</accession>
<dbReference type="PANTHER" id="PTHR45138:SF9">
    <property type="entry name" value="DIGUANYLATE CYCLASE DGCM-RELATED"/>
    <property type="match status" value="1"/>
</dbReference>
<dbReference type="PROSITE" id="PS50887">
    <property type="entry name" value="GGDEF"/>
    <property type="match status" value="1"/>
</dbReference>